<evidence type="ECO:0000313" key="2">
    <source>
        <dbReference type="EMBL" id="AFM27515.1"/>
    </source>
</evidence>
<name>I4CD74_DESTA</name>
<dbReference type="SUPFAM" id="SSF56300">
    <property type="entry name" value="Metallo-dependent phosphatases"/>
    <property type="match status" value="1"/>
</dbReference>
<proteinExistence type="predicted"/>
<dbReference type="InterPro" id="IPR029052">
    <property type="entry name" value="Metallo-depent_PP-like"/>
</dbReference>
<dbReference type="KEGG" id="dti:Desti_4901"/>
<feature type="domain" description="Calcineurin-like phosphoesterase" evidence="1">
    <location>
        <begin position="7"/>
        <end position="223"/>
    </location>
</feature>
<dbReference type="PATRIC" id="fig|706587.4.peg.5552"/>
<dbReference type="eggNOG" id="COG0420">
    <property type="taxonomic scope" value="Bacteria"/>
</dbReference>
<dbReference type="Gene3D" id="3.60.21.10">
    <property type="match status" value="1"/>
</dbReference>
<dbReference type="EMBL" id="CP003360">
    <property type="protein sequence ID" value="AFM27515.1"/>
    <property type="molecule type" value="Genomic_DNA"/>
</dbReference>
<protein>
    <recommendedName>
        <fullName evidence="1">Calcineurin-like phosphoesterase domain-containing protein</fullName>
    </recommendedName>
</protein>
<gene>
    <name evidence="2" type="ordered locus">Desti_4901</name>
</gene>
<dbReference type="InterPro" id="IPR004843">
    <property type="entry name" value="Calcineurin-like_PHP"/>
</dbReference>
<dbReference type="HOGENOM" id="CLU_577152_0_0_7"/>
<dbReference type="GO" id="GO:0016787">
    <property type="term" value="F:hydrolase activity"/>
    <property type="evidence" value="ECO:0007669"/>
    <property type="project" value="InterPro"/>
</dbReference>
<organism evidence="2 3">
    <name type="scientific">Desulfomonile tiedjei (strain ATCC 49306 / DSM 6799 / DCB-1)</name>
    <dbReference type="NCBI Taxonomy" id="706587"/>
    <lineage>
        <taxon>Bacteria</taxon>
        <taxon>Pseudomonadati</taxon>
        <taxon>Thermodesulfobacteriota</taxon>
        <taxon>Desulfomonilia</taxon>
        <taxon>Desulfomonilales</taxon>
        <taxon>Desulfomonilaceae</taxon>
        <taxon>Desulfomonile</taxon>
    </lineage>
</organism>
<keyword evidence="3" id="KW-1185">Reference proteome</keyword>
<dbReference type="Proteomes" id="UP000006055">
    <property type="component" value="Chromosome"/>
</dbReference>
<dbReference type="OrthoDB" id="9794568at2"/>
<dbReference type="RefSeq" id="WP_014812621.1">
    <property type="nucleotide sequence ID" value="NC_018025.1"/>
</dbReference>
<sequence length="499" mass="56771">MSEIQYICLSDLHLGEEDSILSSMKEDGVDGDPCVPGPVLKELAACIKDLIGKFCGSTRKPILVLNGDTLELALCPIHQATMAFQCFISELHGDKGFPFDKIVMVPGNHDHHLWEMTREDQYRDYLQRHPEVVKLPEQWHSTKMFAGPDDNPISHYLTDMIQRPPLKMDMKLEVAYPNYGLITEKTLGRNKDPKKCVVFHHGHFTEWIYSAMSTVNGWIFEREDMSQYPWDIEKGNFAWIDFAWSALGQSGPGLETVYEKALDNREFGQVIANFSAGLAKEVGTRTFDWFEGAVIDKFLSLIYRGFGGAEKGHSDAPLSPDGLKQLFRYMEGPLHAQIRYEILAIREKKNELKDKDDKPDFFKGEVAPPTTFIFGHTHKPYMHHEAFAGYKDGVDVYNSGGWVVDTLDPNPLHGGSIVLVDDRLNVAAINMYKETKNNSISPIEFERLPSSSPSPVMDEIGRIQFAQENTWRTFSEVVAQTIPIRRKYLRKRVFSSLRT</sequence>
<accession>I4CD74</accession>
<reference evidence="3" key="1">
    <citation type="submission" date="2012-06" db="EMBL/GenBank/DDBJ databases">
        <title>Complete sequence of chromosome of Desulfomonile tiedjei DSM 6799.</title>
        <authorList>
            <person name="Lucas S."/>
            <person name="Copeland A."/>
            <person name="Lapidus A."/>
            <person name="Glavina del Rio T."/>
            <person name="Dalin E."/>
            <person name="Tice H."/>
            <person name="Bruce D."/>
            <person name="Goodwin L."/>
            <person name="Pitluck S."/>
            <person name="Peters L."/>
            <person name="Ovchinnikova G."/>
            <person name="Zeytun A."/>
            <person name="Lu M."/>
            <person name="Kyrpides N."/>
            <person name="Mavromatis K."/>
            <person name="Ivanova N."/>
            <person name="Brettin T."/>
            <person name="Detter J.C."/>
            <person name="Han C."/>
            <person name="Larimer F."/>
            <person name="Land M."/>
            <person name="Hauser L."/>
            <person name="Markowitz V."/>
            <person name="Cheng J.-F."/>
            <person name="Hugenholtz P."/>
            <person name="Woyke T."/>
            <person name="Wu D."/>
            <person name="Spring S."/>
            <person name="Schroeder M."/>
            <person name="Brambilla E."/>
            <person name="Klenk H.-P."/>
            <person name="Eisen J.A."/>
        </authorList>
    </citation>
    <scope>NUCLEOTIDE SEQUENCE [LARGE SCALE GENOMIC DNA]</scope>
    <source>
        <strain evidence="3">ATCC 49306 / DSM 6799 / DCB-1</strain>
    </source>
</reference>
<evidence type="ECO:0000313" key="3">
    <source>
        <dbReference type="Proteomes" id="UP000006055"/>
    </source>
</evidence>
<dbReference type="Pfam" id="PF00149">
    <property type="entry name" value="Metallophos"/>
    <property type="match status" value="1"/>
</dbReference>
<dbReference type="AlphaFoldDB" id="I4CD74"/>
<dbReference type="STRING" id="706587.Desti_4901"/>
<evidence type="ECO:0000259" key="1">
    <source>
        <dbReference type="Pfam" id="PF00149"/>
    </source>
</evidence>